<reference evidence="1" key="1">
    <citation type="submission" date="2014-05" db="EMBL/GenBank/DDBJ databases">
        <authorList>
            <person name="Chronopoulou M."/>
        </authorList>
    </citation>
    <scope>NUCLEOTIDE SEQUENCE</scope>
    <source>
        <tissue evidence="1">Whole organism</tissue>
    </source>
</reference>
<accession>A0A0K2U6L0</accession>
<evidence type="ECO:0000313" key="1">
    <source>
        <dbReference type="EMBL" id="CDW33341.1"/>
    </source>
</evidence>
<feature type="non-terminal residue" evidence="1">
    <location>
        <position position="1"/>
    </location>
</feature>
<name>A0A0K2U6L0_LEPSM</name>
<sequence>IMPRNIINKSMDYYYVYELTKYIPYHLFLCIILHTNASNELTRQIKKDRKNDRISSPSFTDSLFRFSN</sequence>
<protein>
    <submittedName>
        <fullName evidence="1">Uncharacterized protein</fullName>
    </submittedName>
</protein>
<dbReference type="AlphaFoldDB" id="A0A0K2U6L0"/>
<dbReference type="EMBL" id="HACA01015980">
    <property type="protein sequence ID" value="CDW33341.1"/>
    <property type="molecule type" value="Transcribed_RNA"/>
</dbReference>
<organism evidence="1">
    <name type="scientific">Lepeophtheirus salmonis</name>
    <name type="common">Salmon louse</name>
    <name type="synonym">Caligus salmonis</name>
    <dbReference type="NCBI Taxonomy" id="72036"/>
    <lineage>
        <taxon>Eukaryota</taxon>
        <taxon>Metazoa</taxon>
        <taxon>Ecdysozoa</taxon>
        <taxon>Arthropoda</taxon>
        <taxon>Crustacea</taxon>
        <taxon>Multicrustacea</taxon>
        <taxon>Hexanauplia</taxon>
        <taxon>Copepoda</taxon>
        <taxon>Siphonostomatoida</taxon>
        <taxon>Caligidae</taxon>
        <taxon>Lepeophtheirus</taxon>
    </lineage>
</organism>
<proteinExistence type="predicted"/>